<name>A0A836B9P8_9CHLO</name>
<dbReference type="Gene3D" id="2.60.120.260">
    <property type="entry name" value="Galactose-binding domain-like"/>
    <property type="match status" value="1"/>
</dbReference>
<evidence type="ECO:0000313" key="2">
    <source>
        <dbReference type="Proteomes" id="UP000613740"/>
    </source>
</evidence>
<protein>
    <recommendedName>
        <fullName evidence="3">F-box domain-containing protein</fullName>
    </recommendedName>
</protein>
<comment type="caution">
    <text evidence="1">The sequence shown here is derived from an EMBL/GenBank/DDBJ whole genome shotgun (WGS) entry which is preliminary data.</text>
</comment>
<accession>A0A836B9P8</accession>
<gene>
    <name evidence="1" type="ORF">HYH02_004004</name>
</gene>
<reference evidence="1" key="1">
    <citation type="journal article" date="2020" name="bioRxiv">
        <title>Comparative genomics of Chlamydomonas.</title>
        <authorList>
            <person name="Craig R.J."/>
            <person name="Hasan A.R."/>
            <person name="Ness R.W."/>
            <person name="Keightley P.D."/>
        </authorList>
    </citation>
    <scope>NUCLEOTIDE SEQUENCE</scope>
    <source>
        <strain evidence="1">CCAP 11/173</strain>
    </source>
</reference>
<proteinExistence type="predicted"/>
<dbReference type="SUPFAM" id="SSF81383">
    <property type="entry name" value="F-box domain"/>
    <property type="match status" value="1"/>
</dbReference>
<evidence type="ECO:0000313" key="1">
    <source>
        <dbReference type="EMBL" id="KAG2451404.1"/>
    </source>
</evidence>
<dbReference type="AlphaFoldDB" id="A0A836B9P8"/>
<evidence type="ECO:0008006" key="3">
    <source>
        <dbReference type="Google" id="ProtNLM"/>
    </source>
</evidence>
<dbReference type="EMBL" id="JAEHOD010000008">
    <property type="protein sequence ID" value="KAG2451404.1"/>
    <property type="molecule type" value="Genomic_DNA"/>
</dbReference>
<sequence length="407" mass="42309">MTCGSPTPASPAACSSAWSGPGVTAASAQAQAQAQVLPRELPRDALEQVLLRCDADTLVGAVPAVCRAWRAAASAAAVWKGRLAPRLQAELEPLSALGPALSPGRLHLILQGRNLLRNPTFRKDANSQLPLGRTPATARSKWQRSAWVTTAAMGDGVAWELPPAGIRAYGTALDPQGAPPLPLPYPGSGIGGGTGGGGGSGRLVAAARLLGLFGNGSGGFGPAVGWAGSGGEDGGAYQQQGCLATGNDWCEVVQVVDLQWELQRRGLSAAQAAHLLDAGLGLRLAVHVGSRWDCVGQYCVGLVLDEGSAGNANGYGGDGCTVAEGDDVVPCLQSFVMRPTRHHFWLGRAMCTSDSWQRFEYTVPACPRGFRRAVIMLRGRRAPNSLIVSPMPRFPGAKFSAAELLFC</sequence>
<dbReference type="Proteomes" id="UP000613740">
    <property type="component" value="Unassembled WGS sequence"/>
</dbReference>
<organism evidence="1 2">
    <name type="scientific">Chlamydomonas schloesseri</name>
    <dbReference type="NCBI Taxonomy" id="2026947"/>
    <lineage>
        <taxon>Eukaryota</taxon>
        <taxon>Viridiplantae</taxon>
        <taxon>Chlorophyta</taxon>
        <taxon>core chlorophytes</taxon>
        <taxon>Chlorophyceae</taxon>
        <taxon>CS clade</taxon>
        <taxon>Chlamydomonadales</taxon>
        <taxon>Chlamydomonadaceae</taxon>
        <taxon>Chlamydomonas</taxon>
    </lineage>
</organism>
<dbReference type="InterPro" id="IPR036047">
    <property type="entry name" value="F-box-like_dom_sf"/>
</dbReference>
<dbReference type="OrthoDB" id="527505at2759"/>
<keyword evidence="2" id="KW-1185">Reference proteome</keyword>
<dbReference type="Gene3D" id="1.20.1280.50">
    <property type="match status" value="1"/>
</dbReference>